<sequence>MSDSGADYEGRLPDAGRALLEVKVFAGGRTPPTTLPAAAVKGWLAERVEEWSDRPIPGLVALEGPAERVLEVLVGHPSVSFLVWHEGLDEIACSVGTVEQPADLAFDYGGHRTTPYADAAVPPSVAAEAVAEFIAGGGERPAVVGWKEPGFA</sequence>
<name>A0A9W6SP37_9ACTN</name>
<evidence type="ECO:0000313" key="1">
    <source>
        <dbReference type="EMBL" id="GLZ79546.1"/>
    </source>
</evidence>
<proteinExistence type="predicted"/>
<dbReference type="RefSeq" id="WP_285664699.1">
    <property type="nucleotide sequence ID" value="NZ_BSTX01000003.1"/>
</dbReference>
<dbReference type="InterPro" id="IPR025680">
    <property type="entry name" value="DddI"/>
</dbReference>
<accession>A0A9W6SP37</accession>
<reference evidence="1" key="1">
    <citation type="submission" date="2023-03" db="EMBL/GenBank/DDBJ databases">
        <title>Actinorhabdospora filicis NBRC 111898.</title>
        <authorList>
            <person name="Ichikawa N."/>
            <person name="Sato H."/>
            <person name="Tonouchi N."/>
        </authorList>
    </citation>
    <scope>NUCLEOTIDE SEQUENCE</scope>
    <source>
        <strain evidence="1">NBRC 111898</strain>
    </source>
</reference>
<keyword evidence="2" id="KW-1185">Reference proteome</keyword>
<dbReference type="EMBL" id="BSTX01000003">
    <property type="protein sequence ID" value="GLZ79546.1"/>
    <property type="molecule type" value="Genomic_DNA"/>
</dbReference>
<evidence type="ECO:0000313" key="2">
    <source>
        <dbReference type="Proteomes" id="UP001165079"/>
    </source>
</evidence>
<protein>
    <recommendedName>
        <fullName evidence="3">Immunity protein Imm1</fullName>
    </recommendedName>
</protein>
<dbReference type="Pfam" id="PF14430">
    <property type="entry name" value="Imm1"/>
    <property type="match status" value="1"/>
</dbReference>
<gene>
    <name evidence="1" type="ORF">Afil01_43530</name>
</gene>
<organism evidence="1 2">
    <name type="scientific">Actinorhabdospora filicis</name>
    <dbReference type="NCBI Taxonomy" id="1785913"/>
    <lineage>
        <taxon>Bacteria</taxon>
        <taxon>Bacillati</taxon>
        <taxon>Actinomycetota</taxon>
        <taxon>Actinomycetes</taxon>
        <taxon>Micromonosporales</taxon>
        <taxon>Micromonosporaceae</taxon>
        <taxon>Actinorhabdospora</taxon>
    </lineage>
</organism>
<comment type="caution">
    <text evidence="1">The sequence shown here is derived from an EMBL/GenBank/DDBJ whole genome shotgun (WGS) entry which is preliminary data.</text>
</comment>
<dbReference type="AlphaFoldDB" id="A0A9W6SP37"/>
<evidence type="ECO:0008006" key="3">
    <source>
        <dbReference type="Google" id="ProtNLM"/>
    </source>
</evidence>
<dbReference type="Proteomes" id="UP001165079">
    <property type="component" value="Unassembled WGS sequence"/>
</dbReference>